<proteinExistence type="predicted"/>
<organism evidence="3 4">
    <name type="scientific">Candidatus Uhrbacteria bacterium CG10_big_fil_rev_8_21_14_0_10_48_16</name>
    <dbReference type="NCBI Taxonomy" id="1975038"/>
    <lineage>
        <taxon>Bacteria</taxon>
        <taxon>Candidatus Uhriibacteriota</taxon>
    </lineage>
</organism>
<evidence type="ECO:0000313" key="3">
    <source>
        <dbReference type="EMBL" id="PJE76918.1"/>
    </source>
</evidence>
<dbReference type="SUPFAM" id="SSF53756">
    <property type="entry name" value="UDP-Glycosyltransferase/glycogen phosphorylase"/>
    <property type="match status" value="1"/>
</dbReference>
<dbReference type="InterPro" id="IPR028098">
    <property type="entry name" value="Glyco_trans_4-like_N"/>
</dbReference>
<dbReference type="EMBL" id="PFEU01000008">
    <property type="protein sequence ID" value="PJE76918.1"/>
    <property type="molecule type" value="Genomic_DNA"/>
</dbReference>
<accession>A0A2M8LHK7</accession>
<dbReference type="PANTHER" id="PTHR12526">
    <property type="entry name" value="GLYCOSYLTRANSFERASE"/>
    <property type="match status" value="1"/>
</dbReference>
<dbReference type="CDD" id="cd03808">
    <property type="entry name" value="GT4_CapM-like"/>
    <property type="match status" value="1"/>
</dbReference>
<name>A0A2M8LHK7_9BACT</name>
<dbReference type="Pfam" id="PF13439">
    <property type="entry name" value="Glyco_transf_4"/>
    <property type="match status" value="1"/>
</dbReference>
<dbReference type="AlphaFoldDB" id="A0A2M8LHK7"/>
<feature type="domain" description="Glycosyl transferase family 1" evidence="1">
    <location>
        <begin position="177"/>
        <end position="342"/>
    </location>
</feature>
<dbReference type="GO" id="GO:0016757">
    <property type="term" value="F:glycosyltransferase activity"/>
    <property type="evidence" value="ECO:0007669"/>
    <property type="project" value="InterPro"/>
</dbReference>
<evidence type="ECO:0000259" key="1">
    <source>
        <dbReference type="Pfam" id="PF00534"/>
    </source>
</evidence>
<dbReference type="Proteomes" id="UP000231436">
    <property type="component" value="Unassembled WGS sequence"/>
</dbReference>
<evidence type="ECO:0000259" key="2">
    <source>
        <dbReference type="Pfam" id="PF13439"/>
    </source>
</evidence>
<evidence type="ECO:0008006" key="5">
    <source>
        <dbReference type="Google" id="ProtNLM"/>
    </source>
</evidence>
<protein>
    <recommendedName>
        <fullName evidence="5">Glycosyltransferase family 1 protein</fullName>
    </recommendedName>
</protein>
<comment type="caution">
    <text evidence="3">The sequence shown here is derived from an EMBL/GenBank/DDBJ whole genome shotgun (WGS) entry which is preliminary data.</text>
</comment>
<sequence length="367" mass="40558">MRIFFFITKSEQGGAQTHVAQLARFFISRNDDVMIMSAPGGWLEKEAQKMGASFAPNAFLGNSANPLRLVRATQRLSQALKSFRPDLVTCHSTVAGLIGRFFIRNRIPTIFTAHGWGFTQGAPWLRRRLLPFLERLAGRFSSQIICVSHNDLDLAQRQHIAPNNTLTLIHNGVELQAESLKKPSDVVHIFFVGRLAPPKIPSLLLTAFSQLDPELQHRTHITIIGNGPDTHQLALDIQSHNLSGFVELAGALPHDQVLERLKAEADLFVLLSNWEGFPYSILEAMSAGVPVIASRVGGIPEALAYGGGILIDNHDPDQITRALAQLIHDPSLRSSMGITAQQSVHDHFSLEQMCQQTLAVYHKTLLQ</sequence>
<dbReference type="Gene3D" id="3.40.50.2000">
    <property type="entry name" value="Glycogen Phosphorylase B"/>
    <property type="match status" value="2"/>
</dbReference>
<reference evidence="4" key="1">
    <citation type="submission" date="2017-09" db="EMBL/GenBank/DDBJ databases">
        <title>Depth-based differentiation of microbial function through sediment-hosted aquifers and enrichment of novel symbionts in the deep terrestrial subsurface.</title>
        <authorList>
            <person name="Probst A.J."/>
            <person name="Ladd B."/>
            <person name="Jarett J.K."/>
            <person name="Geller-Mcgrath D.E."/>
            <person name="Sieber C.M.K."/>
            <person name="Emerson J.B."/>
            <person name="Anantharaman K."/>
            <person name="Thomas B.C."/>
            <person name="Malmstrom R."/>
            <person name="Stieglmeier M."/>
            <person name="Klingl A."/>
            <person name="Woyke T."/>
            <person name="Ryan C.M."/>
            <person name="Banfield J.F."/>
        </authorList>
    </citation>
    <scope>NUCLEOTIDE SEQUENCE [LARGE SCALE GENOMIC DNA]</scope>
</reference>
<dbReference type="Pfam" id="PF00534">
    <property type="entry name" value="Glycos_transf_1"/>
    <property type="match status" value="1"/>
</dbReference>
<evidence type="ECO:0000313" key="4">
    <source>
        <dbReference type="Proteomes" id="UP000231436"/>
    </source>
</evidence>
<gene>
    <name evidence="3" type="ORF">COV05_01835</name>
</gene>
<feature type="domain" description="Glycosyltransferase subfamily 4-like N-terminal" evidence="2">
    <location>
        <begin position="13"/>
        <end position="176"/>
    </location>
</feature>
<dbReference type="InterPro" id="IPR001296">
    <property type="entry name" value="Glyco_trans_1"/>
</dbReference>